<dbReference type="Proteomes" id="UP000305874">
    <property type="component" value="Unassembled WGS sequence"/>
</dbReference>
<sequence>SEIATLFNKIKGATELQGSDELVAMSQNLASFKSALIGNDSAIASKVTVLKHLTKVKKEFEKAGQYAGDTRK</sequence>
<organism evidence="1 2">
    <name type="scientific">Pseudoalteromonas ruthenica</name>
    <dbReference type="NCBI Taxonomy" id="151081"/>
    <lineage>
        <taxon>Bacteria</taxon>
        <taxon>Pseudomonadati</taxon>
        <taxon>Pseudomonadota</taxon>
        <taxon>Gammaproteobacteria</taxon>
        <taxon>Alteromonadales</taxon>
        <taxon>Pseudoalteromonadaceae</taxon>
        <taxon>Pseudoalteromonas</taxon>
    </lineage>
</organism>
<protein>
    <submittedName>
        <fullName evidence="1">Uncharacterized protein</fullName>
    </submittedName>
</protein>
<evidence type="ECO:0000313" key="1">
    <source>
        <dbReference type="EMBL" id="TMP71502.1"/>
    </source>
</evidence>
<name>A0A5S3YIP4_9GAMM</name>
<proteinExistence type="predicted"/>
<reference evidence="2" key="2">
    <citation type="submission" date="2019-06" db="EMBL/GenBank/DDBJ databases">
        <title>Co-occurence of chitin degradation, pigmentation and bioactivity in marine Pseudoalteromonas.</title>
        <authorList>
            <person name="Sonnenschein E.C."/>
            <person name="Bech P.K."/>
        </authorList>
    </citation>
    <scope>NUCLEOTIDE SEQUENCE [LARGE SCALE GENOMIC DNA]</scope>
    <source>
        <strain evidence="2">S2897</strain>
    </source>
</reference>
<gene>
    <name evidence="1" type="ORF">CWC05_22770</name>
</gene>
<dbReference type="RefSeq" id="WP_171041996.1">
    <property type="nucleotide sequence ID" value="NZ_PNCG01000841.1"/>
</dbReference>
<accession>A0A5S3YIP4</accession>
<evidence type="ECO:0000313" key="2">
    <source>
        <dbReference type="Proteomes" id="UP000305874"/>
    </source>
</evidence>
<dbReference type="EMBL" id="PNCG01000841">
    <property type="protein sequence ID" value="TMP71502.1"/>
    <property type="molecule type" value="Genomic_DNA"/>
</dbReference>
<comment type="caution">
    <text evidence="1">The sequence shown here is derived from an EMBL/GenBank/DDBJ whole genome shotgun (WGS) entry which is preliminary data.</text>
</comment>
<reference evidence="1 2" key="1">
    <citation type="submission" date="2017-12" db="EMBL/GenBank/DDBJ databases">
        <authorList>
            <person name="Paulsen S."/>
            <person name="Gram L.K."/>
        </authorList>
    </citation>
    <scope>NUCLEOTIDE SEQUENCE [LARGE SCALE GENOMIC DNA]</scope>
    <source>
        <strain evidence="1 2">S2897</strain>
    </source>
</reference>
<feature type="non-terminal residue" evidence="1">
    <location>
        <position position="1"/>
    </location>
</feature>
<dbReference type="AlphaFoldDB" id="A0A5S3YIP4"/>
<feature type="non-terminal residue" evidence="1">
    <location>
        <position position="72"/>
    </location>
</feature>